<keyword evidence="5 7" id="KW-0378">Hydrolase</keyword>
<dbReference type="NCBIfam" id="TIGR02227">
    <property type="entry name" value="sigpep_I_bact"/>
    <property type="match status" value="1"/>
</dbReference>
<sequence length="157" mass="18304">MAKKIFKYILTSIIFLAIITAFILKPIRIQGNSMYPILKDGDWALINKIAFLFSSPKRKDIIVFRLQRDNRDYIIKRIIGLENETIKIISGSVYINNKMLNESYSSDSSNSNFQSRVIPENNFFVIGDNRKISIDSRYQDIGFINKKQIIGKIIFKW</sequence>
<comment type="similarity">
    <text evidence="3 7">Belongs to the peptidase S26 family.</text>
</comment>
<feature type="active site" evidence="6">
    <location>
        <position position="33"/>
    </location>
</feature>
<gene>
    <name evidence="9" type="ORF">SAMN02194393_04631</name>
</gene>
<evidence type="ECO:0000256" key="6">
    <source>
        <dbReference type="PIRSR" id="PIRSR600223-1"/>
    </source>
</evidence>
<evidence type="ECO:0000256" key="1">
    <source>
        <dbReference type="ARBA" id="ARBA00000677"/>
    </source>
</evidence>
<evidence type="ECO:0000256" key="7">
    <source>
        <dbReference type="RuleBase" id="RU362042"/>
    </source>
</evidence>
<feature type="domain" description="Peptidase S26" evidence="8">
    <location>
        <begin position="4"/>
        <end position="157"/>
    </location>
</feature>
<keyword evidence="7" id="KW-0472">Membrane</keyword>
<dbReference type="PANTHER" id="PTHR43390">
    <property type="entry name" value="SIGNAL PEPTIDASE I"/>
    <property type="match status" value="1"/>
</dbReference>
<dbReference type="STRING" id="36842.SAMN02194393_04631"/>
<evidence type="ECO:0000313" key="10">
    <source>
        <dbReference type="Proteomes" id="UP000190285"/>
    </source>
</evidence>
<evidence type="ECO:0000313" key="9">
    <source>
        <dbReference type="EMBL" id="SKC87076.1"/>
    </source>
</evidence>
<dbReference type="CDD" id="cd06530">
    <property type="entry name" value="S26_SPase_I"/>
    <property type="match status" value="1"/>
</dbReference>
<dbReference type="PROSITE" id="PS00761">
    <property type="entry name" value="SPASE_I_3"/>
    <property type="match status" value="1"/>
</dbReference>
<dbReference type="RefSeq" id="WP_170917559.1">
    <property type="nucleotide sequence ID" value="NZ_FUZT01000015.1"/>
</dbReference>
<evidence type="ECO:0000256" key="3">
    <source>
        <dbReference type="ARBA" id="ARBA00009370"/>
    </source>
</evidence>
<dbReference type="InterPro" id="IPR000223">
    <property type="entry name" value="Pept_S26A_signal_pept_1"/>
</dbReference>
<dbReference type="GO" id="GO:0004252">
    <property type="term" value="F:serine-type endopeptidase activity"/>
    <property type="evidence" value="ECO:0007669"/>
    <property type="project" value="InterPro"/>
</dbReference>
<dbReference type="EC" id="3.4.21.89" evidence="4 7"/>
<dbReference type="GO" id="GO:0006465">
    <property type="term" value="P:signal peptide processing"/>
    <property type="evidence" value="ECO:0007669"/>
    <property type="project" value="InterPro"/>
</dbReference>
<comment type="catalytic activity">
    <reaction evidence="1 7">
        <text>Cleavage of hydrophobic, N-terminal signal or leader sequences from secreted and periplasmic proteins.</text>
        <dbReference type="EC" id="3.4.21.89"/>
    </reaction>
</comment>
<evidence type="ECO:0000256" key="2">
    <source>
        <dbReference type="ARBA" id="ARBA00004401"/>
    </source>
</evidence>
<dbReference type="PRINTS" id="PR00727">
    <property type="entry name" value="LEADERPTASE"/>
</dbReference>
<dbReference type="Pfam" id="PF10502">
    <property type="entry name" value="Peptidase_S26"/>
    <property type="match status" value="1"/>
</dbReference>
<dbReference type="AlphaFoldDB" id="A0A1T5MFP2"/>
<feature type="transmembrane region" description="Helical" evidence="7">
    <location>
        <begin position="6"/>
        <end position="24"/>
    </location>
</feature>
<keyword evidence="7" id="KW-0812">Transmembrane</keyword>
<keyword evidence="7" id="KW-0645">Protease</keyword>
<dbReference type="Gene3D" id="2.10.109.10">
    <property type="entry name" value="Umud Fragment, subunit A"/>
    <property type="match status" value="1"/>
</dbReference>
<dbReference type="Proteomes" id="UP000190285">
    <property type="component" value="Unassembled WGS sequence"/>
</dbReference>
<dbReference type="GO" id="GO:0009003">
    <property type="term" value="F:signal peptidase activity"/>
    <property type="evidence" value="ECO:0007669"/>
    <property type="project" value="UniProtKB-EC"/>
</dbReference>
<proteinExistence type="inferred from homology"/>
<organism evidence="9 10">
    <name type="scientific">Maledivibacter halophilus</name>
    <dbReference type="NCBI Taxonomy" id="36842"/>
    <lineage>
        <taxon>Bacteria</taxon>
        <taxon>Bacillati</taxon>
        <taxon>Bacillota</taxon>
        <taxon>Clostridia</taxon>
        <taxon>Peptostreptococcales</taxon>
        <taxon>Caminicellaceae</taxon>
        <taxon>Maledivibacter</taxon>
    </lineage>
</organism>
<accession>A0A1T5MFP2</accession>
<evidence type="ECO:0000259" key="8">
    <source>
        <dbReference type="Pfam" id="PF10502"/>
    </source>
</evidence>
<reference evidence="9 10" key="1">
    <citation type="submission" date="2017-02" db="EMBL/GenBank/DDBJ databases">
        <authorList>
            <person name="Peterson S.W."/>
        </authorList>
    </citation>
    <scope>NUCLEOTIDE SEQUENCE [LARGE SCALE GENOMIC DNA]</scope>
    <source>
        <strain evidence="9 10">M1</strain>
    </source>
</reference>
<dbReference type="InterPro" id="IPR019533">
    <property type="entry name" value="Peptidase_S26"/>
</dbReference>
<feature type="active site" evidence="6">
    <location>
        <position position="76"/>
    </location>
</feature>
<comment type="subcellular location">
    <subcellularLocation>
        <location evidence="2">Cell membrane</location>
        <topology evidence="2">Single-pass type II membrane protein</topology>
    </subcellularLocation>
    <subcellularLocation>
        <location evidence="7">Membrane</location>
        <topology evidence="7">Single-pass type II membrane protein</topology>
    </subcellularLocation>
</comment>
<protein>
    <recommendedName>
        <fullName evidence="4 7">Signal peptidase I</fullName>
        <ecNumber evidence="4 7">3.4.21.89</ecNumber>
    </recommendedName>
</protein>
<name>A0A1T5MFP2_9FIRM</name>
<keyword evidence="7" id="KW-1133">Transmembrane helix</keyword>
<keyword evidence="10" id="KW-1185">Reference proteome</keyword>
<dbReference type="PANTHER" id="PTHR43390:SF1">
    <property type="entry name" value="CHLOROPLAST PROCESSING PEPTIDASE"/>
    <property type="match status" value="1"/>
</dbReference>
<dbReference type="InterPro" id="IPR036286">
    <property type="entry name" value="LexA/Signal_pep-like_sf"/>
</dbReference>
<dbReference type="InterPro" id="IPR019758">
    <property type="entry name" value="Pept_S26A_signal_pept_1_CS"/>
</dbReference>
<evidence type="ECO:0000256" key="4">
    <source>
        <dbReference type="ARBA" id="ARBA00013208"/>
    </source>
</evidence>
<dbReference type="SUPFAM" id="SSF51306">
    <property type="entry name" value="LexA/Signal peptidase"/>
    <property type="match status" value="1"/>
</dbReference>
<dbReference type="GO" id="GO:0005886">
    <property type="term" value="C:plasma membrane"/>
    <property type="evidence" value="ECO:0007669"/>
    <property type="project" value="UniProtKB-SubCell"/>
</dbReference>
<dbReference type="EMBL" id="FUZT01000015">
    <property type="protein sequence ID" value="SKC87076.1"/>
    <property type="molecule type" value="Genomic_DNA"/>
</dbReference>
<evidence type="ECO:0000256" key="5">
    <source>
        <dbReference type="ARBA" id="ARBA00022801"/>
    </source>
</evidence>